<dbReference type="InterPro" id="IPR001232">
    <property type="entry name" value="SKP1-like"/>
</dbReference>
<reference evidence="6 7" key="2">
    <citation type="submission" date="2018-11" db="EMBL/GenBank/DDBJ databases">
        <authorList>
            <consortium name="Pathogen Informatics"/>
        </authorList>
    </citation>
    <scope>NUCLEOTIDE SEQUENCE [LARGE SCALE GENOMIC DNA]</scope>
</reference>
<evidence type="ECO:0000256" key="3">
    <source>
        <dbReference type="PIRNR" id="PIRNR028729"/>
    </source>
</evidence>
<dbReference type="Pfam" id="PF03931">
    <property type="entry name" value="Skp1_POZ"/>
    <property type="match status" value="1"/>
</dbReference>
<dbReference type="GO" id="GO:0016567">
    <property type="term" value="P:protein ubiquitination"/>
    <property type="evidence" value="ECO:0007669"/>
    <property type="project" value="UniProtKB-UniPathway"/>
</dbReference>
<dbReference type="EMBL" id="UYWY01020977">
    <property type="protein sequence ID" value="VDM43077.1"/>
    <property type="molecule type" value="Genomic_DNA"/>
</dbReference>
<dbReference type="InterPro" id="IPR016897">
    <property type="entry name" value="SKP1"/>
</dbReference>
<comment type="similarity">
    <text evidence="1 3">Belongs to the SKP1 family.</text>
</comment>
<dbReference type="Proteomes" id="UP000050794">
    <property type="component" value="Unassembled WGS sequence"/>
</dbReference>
<keyword evidence="2 3" id="KW-0833">Ubl conjugation pathway</keyword>
<evidence type="ECO:0000256" key="2">
    <source>
        <dbReference type="ARBA" id="ARBA00022786"/>
    </source>
</evidence>
<accession>A0A183UTD6</accession>
<dbReference type="PIRSF" id="PIRSF028729">
    <property type="entry name" value="E3_ubiquit_lig_SCF_Skp"/>
    <property type="match status" value="1"/>
</dbReference>
<reference evidence="8" key="1">
    <citation type="submission" date="2016-06" db="UniProtKB">
        <authorList>
            <consortium name="WormBaseParasite"/>
        </authorList>
    </citation>
    <scope>IDENTIFICATION</scope>
</reference>
<dbReference type="WBParaSite" id="TCNE_0001175601-mRNA-1">
    <property type="protein sequence ID" value="TCNE_0001175601-mRNA-1"/>
    <property type="gene ID" value="TCNE_0001175601"/>
</dbReference>
<dbReference type="PANTHER" id="PTHR11165">
    <property type="entry name" value="SKP1"/>
    <property type="match status" value="1"/>
</dbReference>
<evidence type="ECO:0000256" key="1">
    <source>
        <dbReference type="ARBA" id="ARBA00009993"/>
    </source>
</evidence>
<dbReference type="SUPFAM" id="SSF81382">
    <property type="entry name" value="Skp1 dimerisation domain-like"/>
    <property type="match status" value="1"/>
</dbReference>
<dbReference type="SUPFAM" id="SSF54695">
    <property type="entry name" value="POZ domain"/>
    <property type="match status" value="1"/>
</dbReference>
<sequence length="182" mass="20914">MERTESSTKVSGSRMVALRSSSGAMFYATRGAMRLSKTINDMITNLGIDFNDQSQREIGPIPLSDVDSYTLSKIIQWCEHHRDDADNAREKGSYDELNEWDKRLLEIDNEQLMRLVNSANFMDVDILLDVLAKKVASMIRGKKVEEVRMMFGIANDFSPEEEEEGEKKNKNEFAIRRLDIIR</sequence>
<protein>
    <recommendedName>
        <fullName evidence="3">Skp1-related protein</fullName>
    </recommendedName>
</protein>
<evidence type="ECO:0000313" key="8">
    <source>
        <dbReference type="WBParaSite" id="TCNE_0001175601-mRNA-1"/>
    </source>
</evidence>
<gene>
    <name evidence="6" type="ORF">TCNE_LOCUS11756</name>
</gene>
<keyword evidence="7" id="KW-1185">Reference proteome</keyword>
<dbReference type="Gene3D" id="3.30.710.10">
    <property type="entry name" value="Potassium Channel Kv1.1, Chain A"/>
    <property type="match status" value="1"/>
</dbReference>
<dbReference type="GO" id="GO:0006511">
    <property type="term" value="P:ubiquitin-dependent protein catabolic process"/>
    <property type="evidence" value="ECO:0007669"/>
    <property type="project" value="InterPro"/>
</dbReference>
<dbReference type="CDD" id="cd18322">
    <property type="entry name" value="BTB_POZ_SKP1"/>
    <property type="match status" value="1"/>
</dbReference>
<dbReference type="Pfam" id="PF01466">
    <property type="entry name" value="Skp1"/>
    <property type="match status" value="1"/>
</dbReference>
<dbReference type="SMART" id="SM00512">
    <property type="entry name" value="Skp1"/>
    <property type="match status" value="1"/>
</dbReference>
<dbReference type="FunFam" id="3.30.710.10:FF:000124">
    <property type="entry name" value="Protein CBG09126"/>
    <property type="match status" value="1"/>
</dbReference>
<evidence type="ECO:0000259" key="4">
    <source>
        <dbReference type="Pfam" id="PF01466"/>
    </source>
</evidence>
<organism evidence="7 8">
    <name type="scientific">Toxocara canis</name>
    <name type="common">Canine roundworm</name>
    <dbReference type="NCBI Taxonomy" id="6265"/>
    <lineage>
        <taxon>Eukaryota</taxon>
        <taxon>Metazoa</taxon>
        <taxon>Ecdysozoa</taxon>
        <taxon>Nematoda</taxon>
        <taxon>Chromadorea</taxon>
        <taxon>Rhabditida</taxon>
        <taxon>Spirurina</taxon>
        <taxon>Ascaridomorpha</taxon>
        <taxon>Ascaridoidea</taxon>
        <taxon>Toxocaridae</taxon>
        <taxon>Toxocara</taxon>
    </lineage>
</organism>
<comment type="pathway">
    <text evidence="3">Protein modification; protein ubiquitination.</text>
</comment>
<dbReference type="AlphaFoldDB" id="A0A183UTD6"/>
<evidence type="ECO:0000259" key="5">
    <source>
        <dbReference type="Pfam" id="PF03931"/>
    </source>
</evidence>
<evidence type="ECO:0000313" key="6">
    <source>
        <dbReference type="EMBL" id="VDM43077.1"/>
    </source>
</evidence>
<proteinExistence type="inferred from homology"/>
<dbReference type="InterPro" id="IPR036296">
    <property type="entry name" value="SKP1-like_dim_sf"/>
</dbReference>
<comment type="function">
    <text evidence="3">Probable essential component of SCF (SKP1-CUL1-F-box protein) E3 ubiquitin-protein ligase complexes, which mediate the ubiquitination and subsequent proteasomal degradation of target proteins. Regulates cell proliferation during embryonic and larval development.</text>
</comment>
<feature type="domain" description="SKP1 component dimerisation" evidence="4">
    <location>
        <begin position="127"/>
        <end position="170"/>
    </location>
</feature>
<dbReference type="UniPathway" id="UPA00143"/>
<dbReference type="InterPro" id="IPR016073">
    <property type="entry name" value="Skp1_comp_POZ"/>
</dbReference>
<name>A0A183UTD6_TOXCA</name>
<dbReference type="InterPro" id="IPR011333">
    <property type="entry name" value="SKP1/BTB/POZ_sf"/>
</dbReference>
<evidence type="ECO:0000313" key="7">
    <source>
        <dbReference type="Proteomes" id="UP000050794"/>
    </source>
</evidence>
<feature type="domain" description="SKP1 component POZ" evidence="5">
    <location>
        <begin position="15"/>
        <end position="83"/>
    </location>
</feature>
<dbReference type="InterPro" id="IPR016072">
    <property type="entry name" value="Skp1_comp_dimer"/>
</dbReference>